<proteinExistence type="predicted"/>
<dbReference type="AlphaFoldDB" id="A0A0E9TJG3"/>
<protein>
    <submittedName>
        <fullName evidence="1">Uncharacterized protein</fullName>
    </submittedName>
</protein>
<organism evidence="1">
    <name type="scientific">Anguilla anguilla</name>
    <name type="common">European freshwater eel</name>
    <name type="synonym">Muraena anguilla</name>
    <dbReference type="NCBI Taxonomy" id="7936"/>
    <lineage>
        <taxon>Eukaryota</taxon>
        <taxon>Metazoa</taxon>
        <taxon>Chordata</taxon>
        <taxon>Craniata</taxon>
        <taxon>Vertebrata</taxon>
        <taxon>Euteleostomi</taxon>
        <taxon>Actinopterygii</taxon>
        <taxon>Neopterygii</taxon>
        <taxon>Teleostei</taxon>
        <taxon>Anguilliformes</taxon>
        <taxon>Anguillidae</taxon>
        <taxon>Anguilla</taxon>
    </lineage>
</organism>
<name>A0A0E9TJG3_ANGAN</name>
<reference evidence="1" key="1">
    <citation type="submission" date="2014-11" db="EMBL/GenBank/DDBJ databases">
        <authorList>
            <person name="Amaro Gonzalez C."/>
        </authorList>
    </citation>
    <scope>NUCLEOTIDE SEQUENCE</scope>
</reference>
<accession>A0A0E9TJG3</accession>
<evidence type="ECO:0000313" key="1">
    <source>
        <dbReference type="EMBL" id="JAH53799.1"/>
    </source>
</evidence>
<reference evidence="1" key="2">
    <citation type="journal article" date="2015" name="Fish Shellfish Immunol.">
        <title>Early steps in the European eel (Anguilla anguilla)-Vibrio vulnificus interaction in the gills: Role of the RtxA13 toxin.</title>
        <authorList>
            <person name="Callol A."/>
            <person name="Pajuelo D."/>
            <person name="Ebbesson L."/>
            <person name="Teles M."/>
            <person name="MacKenzie S."/>
            <person name="Amaro C."/>
        </authorList>
    </citation>
    <scope>NUCLEOTIDE SEQUENCE</scope>
</reference>
<sequence length="31" mass="3387">MYPEIFGVRPELTATFFLAGAASVSWASRPN</sequence>
<dbReference type="EMBL" id="GBXM01054778">
    <property type="protein sequence ID" value="JAH53799.1"/>
    <property type="molecule type" value="Transcribed_RNA"/>
</dbReference>